<evidence type="ECO:0000313" key="2">
    <source>
        <dbReference type="Proteomes" id="UP000306813"/>
    </source>
</evidence>
<protein>
    <recommendedName>
        <fullName evidence="3">HEPN domain-containing protein</fullName>
    </recommendedName>
</protein>
<organism evidence="1 2">
    <name type="scientific">Campylobacter helveticus</name>
    <dbReference type="NCBI Taxonomy" id="28898"/>
    <lineage>
        <taxon>Bacteria</taxon>
        <taxon>Pseudomonadati</taxon>
        <taxon>Campylobacterota</taxon>
        <taxon>Epsilonproteobacteria</taxon>
        <taxon>Campylobacterales</taxon>
        <taxon>Campylobacteraceae</taxon>
        <taxon>Campylobacter</taxon>
    </lineage>
</organism>
<dbReference type="RefSeq" id="WP_139026839.1">
    <property type="nucleotide sequence ID" value="NZ_VDBS01000053.1"/>
</dbReference>
<dbReference type="AlphaFoldDB" id="A0AAX2UI35"/>
<proteinExistence type="predicted"/>
<gene>
    <name evidence="1" type="ORF">FDW42_07045</name>
</gene>
<sequence>MQNDIRIIELENQVLELQDDLYYTNAQVIILQAAQTCIHSYILDETLKFVKANKLGGYDNFYYAGLYIEEAILEMRENYGITYCNAKQREAFHQSLSKDLFKAIGEKVLREADDFLKSHLLAYEPYFLTHSVELRSDEVGLVFFMEKKNIFLKKLEKLNFNELDKRAEKEWADNARALYFSLKCVLNHLK</sequence>
<accession>A0AAX2UI35</accession>
<dbReference type="Proteomes" id="UP000306813">
    <property type="component" value="Unassembled WGS sequence"/>
</dbReference>
<name>A0AAX2UI35_9BACT</name>
<evidence type="ECO:0008006" key="3">
    <source>
        <dbReference type="Google" id="ProtNLM"/>
    </source>
</evidence>
<comment type="caution">
    <text evidence="1">The sequence shown here is derived from an EMBL/GenBank/DDBJ whole genome shotgun (WGS) entry which is preliminary data.</text>
</comment>
<dbReference type="EMBL" id="VDBS01000053">
    <property type="protein sequence ID" value="TNB56569.1"/>
    <property type="molecule type" value="Genomic_DNA"/>
</dbReference>
<evidence type="ECO:0000313" key="1">
    <source>
        <dbReference type="EMBL" id="TNB56569.1"/>
    </source>
</evidence>
<reference evidence="1 2" key="1">
    <citation type="submission" date="2019-05" db="EMBL/GenBank/DDBJ databases">
        <title>Draft genomes of eight strains of Campylobacter helveticus isolated from cats and a dog in New Zealand.</title>
        <authorList>
            <person name="Bojanic K."/>
            <person name="Midwinter A.C."/>
            <person name="Biggs P.J."/>
            <person name="Acke E."/>
            <person name="Cornelius A.J."/>
            <person name="Marshall J.C."/>
        </authorList>
    </citation>
    <scope>NUCLEOTIDE SEQUENCE [LARGE SCALE GENOMIC DNA]</scope>
    <source>
        <strain evidence="1 2">ACP123b</strain>
    </source>
</reference>